<dbReference type="InterPro" id="IPR000322">
    <property type="entry name" value="Glyco_hydro_31_TIM"/>
</dbReference>
<feature type="domain" description="Glycoside hydrolase family 31 TIM barrel" evidence="2">
    <location>
        <begin position="2"/>
        <end position="32"/>
    </location>
</feature>
<accession>A0A1I7W749</accession>
<dbReference type="Pfam" id="PF01055">
    <property type="entry name" value="Glyco_hydro_31_2nd"/>
    <property type="match status" value="1"/>
</dbReference>
<keyword evidence="1" id="KW-0378">Hydrolase</keyword>
<comment type="similarity">
    <text evidence="1">Belongs to the glycosyl hydrolase 31 family.</text>
</comment>
<name>A0A1I7W749_HETBA</name>
<sequence length="166" mass="19147">MSTFPSSGRFGGHWLGDNTARWEDLQTSVVVIIIVNYVHHHDQFLNVQCISYHLLCLLNPFGKYYQNSSQNQFLGFKKVCFKVLATNIKVIFNVESNIKWELKNKGYLYWDAGDDLFDNIEVHKSFPTHKLDENTLYILRTIIPNGHFAFSSLRSSNILTISNDGI</sequence>
<dbReference type="AlphaFoldDB" id="A0A1I7W749"/>
<evidence type="ECO:0000313" key="4">
    <source>
        <dbReference type="WBParaSite" id="Hba_00468"/>
    </source>
</evidence>
<dbReference type="Gene3D" id="3.20.20.80">
    <property type="entry name" value="Glycosidases"/>
    <property type="match status" value="1"/>
</dbReference>
<keyword evidence="1" id="KW-0326">Glycosidase</keyword>
<evidence type="ECO:0000259" key="2">
    <source>
        <dbReference type="Pfam" id="PF01055"/>
    </source>
</evidence>
<dbReference type="Proteomes" id="UP000095283">
    <property type="component" value="Unplaced"/>
</dbReference>
<dbReference type="WBParaSite" id="Hba_00468">
    <property type="protein sequence ID" value="Hba_00468"/>
    <property type="gene ID" value="Hba_00468"/>
</dbReference>
<proteinExistence type="inferred from homology"/>
<reference evidence="4" key="1">
    <citation type="submission" date="2016-11" db="UniProtKB">
        <authorList>
            <consortium name="WormBaseParasite"/>
        </authorList>
    </citation>
    <scope>IDENTIFICATION</scope>
</reference>
<protein>
    <submittedName>
        <fullName evidence="4">Plastocyanin-like domain-containing protein</fullName>
    </submittedName>
</protein>
<keyword evidence="3" id="KW-1185">Reference proteome</keyword>
<dbReference type="GO" id="GO:0005975">
    <property type="term" value="P:carbohydrate metabolic process"/>
    <property type="evidence" value="ECO:0007669"/>
    <property type="project" value="InterPro"/>
</dbReference>
<dbReference type="GO" id="GO:0004553">
    <property type="term" value="F:hydrolase activity, hydrolyzing O-glycosyl compounds"/>
    <property type="evidence" value="ECO:0007669"/>
    <property type="project" value="InterPro"/>
</dbReference>
<evidence type="ECO:0000313" key="3">
    <source>
        <dbReference type="Proteomes" id="UP000095283"/>
    </source>
</evidence>
<organism evidence="3 4">
    <name type="scientific">Heterorhabditis bacteriophora</name>
    <name type="common">Entomopathogenic nematode worm</name>
    <dbReference type="NCBI Taxonomy" id="37862"/>
    <lineage>
        <taxon>Eukaryota</taxon>
        <taxon>Metazoa</taxon>
        <taxon>Ecdysozoa</taxon>
        <taxon>Nematoda</taxon>
        <taxon>Chromadorea</taxon>
        <taxon>Rhabditida</taxon>
        <taxon>Rhabditina</taxon>
        <taxon>Rhabditomorpha</taxon>
        <taxon>Strongyloidea</taxon>
        <taxon>Heterorhabditidae</taxon>
        <taxon>Heterorhabditis</taxon>
    </lineage>
</organism>
<evidence type="ECO:0000256" key="1">
    <source>
        <dbReference type="RuleBase" id="RU361185"/>
    </source>
</evidence>